<reference evidence="2" key="2">
    <citation type="submission" date="2023-06" db="EMBL/GenBank/DDBJ databases">
        <authorList>
            <consortium name="Lawrence Berkeley National Laboratory"/>
            <person name="Haridas S."/>
            <person name="Hensen N."/>
            <person name="Bonometti L."/>
            <person name="Westerberg I."/>
            <person name="Brannstrom I.O."/>
            <person name="Guillou S."/>
            <person name="Cros-Aarteil S."/>
            <person name="Calhoun S."/>
            <person name="Kuo A."/>
            <person name="Mondo S."/>
            <person name="Pangilinan J."/>
            <person name="Riley R."/>
            <person name="Labutti K."/>
            <person name="Andreopoulos B."/>
            <person name="Lipzen A."/>
            <person name="Chen C."/>
            <person name="Yanf M."/>
            <person name="Daum C."/>
            <person name="Ng V."/>
            <person name="Clum A."/>
            <person name="Steindorff A."/>
            <person name="Ohm R."/>
            <person name="Martin F."/>
            <person name="Silar P."/>
            <person name="Natvig D."/>
            <person name="Lalanne C."/>
            <person name="Gautier V."/>
            <person name="Ament-Velasquez S.L."/>
            <person name="Kruys A."/>
            <person name="Hutchinson M.I."/>
            <person name="Powell A.J."/>
            <person name="Barry K."/>
            <person name="Miller A.N."/>
            <person name="Grigoriev I.V."/>
            <person name="Debuchy R."/>
            <person name="Gladieux P."/>
            <person name="Thoren M.H."/>
            <person name="Johannesson H."/>
        </authorList>
    </citation>
    <scope>NUCLEOTIDE SEQUENCE</scope>
    <source>
        <strain evidence="2">SMH4131-1</strain>
    </source>
</reference>
<evidence type="ECO:0000256" key="1">
    <source>
        <dbReference type="SAM" id="MobiDB-lite"/>
    </source>
</evidence>
<sequence length="91" mass="9822">MYLPGNILIMQPTLAILSSLPLFSLPRPPIPPKNQDPRPRRMKERVDGRMGTTILPPHLAKPGLGPSRTDRQDGNETGSASQTVLASAATL</sequence>
<feature type="compositionally biased region" description="Basic and acidic residues" evidence="1">
    <location>
        <begin position="35"/>
        <end position="48"/>
    </location>
</feature>
<name>A0AAE0MCB9_9PEZI</name>
<dbReference type="Proteomes" id="UP001286456">
    <property type="component" value="Unassembled WGS sequence"/>
</dbReference>
<evidence type="ECO:0000313" key="3">
    <source>
        <dbReference type="Proteomes" id="UP001286456"/>
    </source>
</evidence>
<evidence type="ECO:0000313" key="2">
    <source>
        <dbReference type="EMBL" id="KAK3327331.1"/>
    </source>
</evidence>
<organism evidence="2 3">
    <name type="scientific">Cercophora scortea</name>
    <dbReference type="NCBI Taxonomy" id="314031"/>
    <lineage>
        <taxon>Eukaryota</taxon>
        <taxon>Fungi</taxon>
        <taxon>Dikarya</taxon>
        <taxon>Ascomycota</taxon>
        <taxon>Pezizomycotina</taxon>
        <taxon>Sordariomycetes</taxon>
        <taxon>Sordariomycetidae</taxon>
        <taxon>Sordariales</taxon>
        <taxon>Lasiosphaeriaceae</taxon>
        <taxon>Cercophora</taxon>
    </lineage>
</organism>
<feature type="non-terminal residue" evidence="2">
    <location>
        <position position="91"/>
    </location>
</feature>
<protein>
    <submittedName>
        <fullName evidence="2">Uncharacterized protein</fullName>
    </submittedName>
</protein>
<gene>
    <name evidence="2" type="ORF">B0T19DRAFT_421462</name>
</gene>
<dbReference type="EMBL" id="JAUEPO010000003">
    <property type="protein sequence ID" value="KAK3327331.1"/>
    <property type="molecule type" value="Genomic_DNA"/>
</dbReference>
<reference evidence="2" key="1">
    <citation type="journal article" date="2023" name="Mol. Phylogenet. Evol.">
        <title>Genome-scale phylogeny and comparative genomics of the fungal order Sordariales.</title>
        <authorList>
            <person name="Hensen N."/>
            <person name="Bonometti L."/>
            <person name="Westerberg I."/>
            <person name="Brannstrom I.O."/>
            <person name="Guillou S."/>
            <person name="Cros-Aarteil S."/>
            <person name="Calhoun S."/>
            <person name="Haridas S."/>
            <person name="Kuo A."/>
            <person name="Mondo S."/>
            <person name="Pangilinan J."/>
            <person name="Riley R."/>
            <person name="LaButti K."/>
            <person name="Andreopoulos B."/>
            <person name="Lipzen A."/>
            <person name="Chen C."/>
            <person name="Yan M."/>
            <person name="Daum C."/>
            <person name="Ng V."/>
            <person name="Clum A."/>
            <person name="Steindorff A."/>
            <person name="Ohm R.A."/>
            <person name="Martin F."/>
            <person name="Silar P."/>
            <person name="Natvig D.O."/>
            <person name="Lalanne C."/>
            <person name="Gautier V."/>
            <person name="Ament-Velasquez S.L."/>
            <person name="Kruys A."/>
            <person name="Hutchinson M.I."/>
            <person name="Powell A.J."/>
            <person name="Barry K."/>
            <person name="Miller A.N."/>
            <person name="Grigoriev I.V."/>
            <person name="Debuchy R."/>
            <person name="Gladieux P."/>
            <person name="Hiltunen Thoren M."/>
            <person name="Johannesson H."/>
        </authorList>
    </citation>
    <scope>NUCLEOTIDE SEQUENCE</scope>
    <source>
        <strain evidence="2">SMH4131-1</strain>
    </source>
</reference>
<dbReference type="AlphaFoldDB" id="A0AAE0MCB9"/>
<keyword evidence="3" id="KW-1185">Reference proteome</keyword>
<accession>A0AAE0MCB9</accession>
<feature type="compositionally biased region" description="Polar residues" evidence="1">
    <location>
        <begin position="75"/>
        <end position="91"/>
    </location>
</feature>
<feature type="region of interest" description="Disordered" evidence="1">
    <location>
        <begin position="27"/>
        <end position="91"/>
    </location>
</feature>
<comment type="caution">
    <text evidence="2">The sequence shown here is derived from an EMBL/GenBank/DDBJ whole genome shotgun (WGS) entry which is preliminary data.</text>
</comment>
<proteinExistence type="predicted"/>